<dbReference type="PROSITE" id="PS00122">
    <property type="entry name" value="CARBOXYLESTERASE_B_1"/>
    <property type="match status" value="1"/>
</dbReference>
<comment type="similarity">
    <text evidence="1 3">Belongs to the type-B carboxylesterase/lipase family.</text>
</comment>
<protein>
    <recommendedName>
        <fullName evidence="3">Carboxylic ester hydrolase</fullName>
        <ecNumber evidence="3">3.1.1.-</ecNumber>
    </recommendedName>
</protein>
<dbReference type="PROSITE" id="PS51257">
    <property type="entry name" value="PROKAR_LIPOPROTEIN"/>
    <property type="match status" value="1"/>
</dbReference>
<reference evidence="7 8" key="1">
    <citation type="journal article" date="2016" name="Genome Biol. Evol.">
        <title>Divergent and convergent evolution of fungal pathogenicity.</title>
        <authorList>
            <person name="Shang Y."/>
            <person name="Xiao G."/>
            <person name="Zheng P."/>
            <person name="Cen K."/>
            <person name="Zhan S."/>
            <person name="Wang C."/>
        </authorList>
    </citation>
    <scope>NUCLEOTIDE SEQUENCE [LARGE SCALE GENOMIC DNA]</scope>
    <source>
        <strain evidence="7 8">RCEF 264</strain>
    </source>
</reference>
<organism evidence="7 8">
    <name type="scientific">Niveomyces insectorum RCEF 264</name>
    <dbReference type="NCBI Taxonomy" id="1081102"/>
    <lineage>
        <taxon>Eukaryota</taxon>
        <taxon>Fungi</taxon>
        <taxon>Dikarya</taxon>
        <taxon>Ascomycota</taxon>
        <taxon>Pezizomycotina</taxon>
        <taxon>Sordariomycetes</taxon>
        <taxon>Hypocreomycetidae</taxon>
        <taxon>Hypocreales</taxon>
        <taxon>Cordycipitaceae</taxon>
        <taxon>Niveomyces</taxon>
    </lineage>
</organism>
<dbReference type="PROSITE" id="PS00941">
    <property type="entry name" value="CARBOXYLESTERASE_B_2"/>
    <property type="match status" value="1"/>
</dbReference>
<dbReference type="SUPFAM" id="SSF53474">
    <property type="entry name" value="alpha/beta-Hydrolases"/>
    <property type="match status" value="1"/>
</dbReference>
<feature type="region of interest" description="Disordered" evidence="4">
    <location>
        <begin position="65"/>
        <end position="87"/>
    </location>
</feature>
<dbReference type="Proteomes" id="UP000076874">
    <property type="component" value="Unassembled WGS sequence"/>
</dbReference>
<evidence type="ECO:0000256" key="5">
    <source>
        <dbReference type="SAM" id="SignalP"/>
    </source>
</evidence>
<dbReference type="InterPro" id="IPR019826">
    <property type="entry name" value="Carboxylesterase_B_AS"/>
</dbReference>
<gene>
    <name evidence="7" type="ORF">SPI_05783</name>
</gene>
<dbReference type="OrthoDB" id="408631at2759"/>
<dbReference type="ESTHER" id="9pezi-a0a167sfr8">
    <property type="family name" value="Fungal_carboxylesterase_lipase"/>
</dbReference>
<feature type="compositionally biased region" description="Low complexity" evidence="4">
    <location>
        <begin position="66"/>
        <end position="87"/>
    </location>
</feature>
<proteinExistence type="inferred from homology"/>
<feature type="region of interest" description="Disordered" evidence="4">
    <location>
        <begin position="588"/>
        <end position="612"/>
    </location>
</feature>
<feature type="domain" description="Carboxylesterase type B" evidence="6">
    <location>
        <begin position="94"/>
        <end position="624"/>
    </location>
</feature>
<feature type="signal peptide" evidence="5">
    <location>
        <begin position="1"/>
        <end position="37"/>
    </location>
</feature>
<evidence type="ECO:0000256" key="3">
    <source>
        <dbReference type="RuleBase" id="RU361235"/>
    </source>
</evidence>
<dbReference type="EMBL" id="AZHD01000010">
    <property type="protein sequence ID" value="OAA59585.1"/>
    <property type="molecule type" value="Genomic_DNA"/>
</dbReference>
<feature type="chain" id="PRO_5007892239" description="Carboxylic ester hydrolase" evidence="5">
    <location>
        <begin position="38"/>
        <end position="679"/>
    </location>
</feature>
<dbReference type="InterPro" id="IPR029058">
    <property type="entry name" value="AB_hydrolase_fold"/>
</dbReference>
<keyword evidence="5" id="KW-0732">Signal</keyword>
<dbReference type="InterPro" id="IPR050309">
    <property type="entry name" value="Type-B_Carboxylest/Lipase"/>
</dbReference>
<name>A0A167SFR8_9HYPO</name>
<dbReference type="InterPro" id="IPR002018">
    <property type="entry name" value="CarbesteraseB"/>
</dbReference>
<dbReference type="GO" id="GO:0016787">
    <property type="term" value="F:hydrolase activity"/>
    <property type="evidence" value="ECO:0007669"/>
    <property type="project" value="UniProtKB-KW"/>
</dbReference>
<sequence length="679" mass="70057">MGLKRKTAAGRHTATATTTTMMVAAASALLLAGCASAHVVSAGPAAAHMAAHVLGLAPFPVPAAPAAPRRTPPRAASSFSAPSPASTNADDSLIINLGYGIYQGYHNESTRLNVWKGIRFAAPPVGDLRWQAPRLPDTDHTIAYANAFGPQCPQSPPAVAAFPPELGSEDCLFLNVYAPADDSNTTTSSSSSTSKKPVLVWIHGGGYGMGNGQSDLTGLVNANDNGFVGVSIQYRLGAFGFLASAAVRKNGIVNAGLLDQAYALMWVQNYIGLFGGDPARVTIAGESAGGGSVMYHTLANGGTPHLQLFDKAIAASPYLVPQYDFAAPEPTRRFAAFARAAGCNASDTGDDDANDTAFACLVAADTHALQNASARVSAAGTYATWAFVPVTDGAYVRQRASAQLARGAVHGTRLLVGNNADEGTLFVPANVSSAAGLRAWIATTFPGLSATNVTALLAAYGGNTNTTAYSGPLVATNGVDGPTADDVSQAAAGPQQRAYNMYAEATFVCPAYWLAEAFTRPANQTSTTDTTASLAYQYEYAVPFASHGSDVSAYLGPAAANQGPDLVQAFRRIWGGFVLQGDPSGYAANATGGGGDSSSVNNTTSTPWRPWSPTKHTLLSLNQTGGHPVTVNGSWGGPSVQLHGPGLRNAFRTADADAWEGGRGARCAFWRTVAAYLPQ</sequence>
<dbReference type="EC" id="3.1.1.-" evidence="3"/>
<keyword evidence="8" id="KW-1185">Reference proteome</keyword>
<dbReference type="Gene3D" id="3.40.50.1820">
    <property type="entry name" value="alpha/beta hydrolase"/>
    <property type="match status" value="1"/>
</dbReference>
<evidence type="ECO:0000256" key="4">
    <source>
        <dbReference type="SAM" id="MobiDB-lite"/>
    </source>
</evidence>
<evidence type="ECO:0000313" key="8">
    <source>
        <dbReference type="Proteomes" id="UP000076874"/>
    </source>
</evidence>
<evidence type="ECO:0000256" key="2">
    <source>
        <dbReference type="ARBA" id="ARBA00022801"/>
    </source>
</evidence>
<accession>A0A167SFR8</accession>
<dbReference type="InterPro" id="IPR019819">
    <property type="entry name" value="Carboxylesterase_B_CS"/>
</dbReference>
<dbReference type="Pfam" id="PF00135">
    <property type="entry name" value="COesterase"/>
    <property type="match status" value="1"/>
</dbReference>
<evidence type="ECO:0000256" key="1">
    <source>
        <dbReference type="ARBA" id="ARBA00005964"/>
    </source>
</evidence>
<dbReference type="STRING" id="1081102.A0A167SFR8"/>
<dbReference type="PANTHER" id="PTHR11559">
    <property type="entry name" value="CARBOXYLESTERASE"/>
    <property type="match status" value="1"/>
</dbReference>
<dbReference type="AlphaFoldDB" id="A0A167SFR8"/>
<comment type="caution">
    <text evidence="7">The sequence shown here is derived from an EMBL/GenBank/DDBJ whole genome shotgun (WGS) entry which is preliminary data.</text>
</comment>
<keyword evidence="2 3" id="KW-0378">Hydrolase</keyword>
<evidence type="ECO:0000259" key="6">
    <source>
        <dbReference type="Pfam" id="PF00135"/>
    </source>
</evidence>
<feature type="compositionally biased region" description="Low complexity" evidence="4">
    <location>
        <begin position="603"/>
        <end position="612"/>
    </location>
</feature>
<evidence type="ECO:0000313" key="7">
    <source>
        <dbReference type="EMBL" id="OAA59585.1"/>
    </source>
</evidence>